<comment type="function">
    <text evidence="1">Component of the ESCRT-II complex (endosomal sorting complex required for transport II), which is required for multivesicular body (MVB) formation and sorting of endosomal cargo proteins into MVBs.</text>
</comment>
<dbReference type="InterPro" id="IPR036390">
    <property type="entry name" value="WH_DNA-bd_sf"/>
</dbReference>
<dbReference type="GO" id="GO:0000814">
    <property type="term" value="C:ESCRT II complex"/>
    <property type="evidence" value="ECO:0007669"/>
    <property type="project" value="UniProtKB-UniRule"/>
</dbReference>
<dbReference type="InterPro" id="IPR037855">
    <property type="entry name" value="Vps36"/>
</dbReference>
<comment type="subcellular location">
    <subcellularLocation>
        <location evidence="1">Cytoplasm</location>
    </subcellularLocation>
    <subcellularLocation>
        <location evidence="1">Endosome</location>
    </subcellularLocation>
</comment>
<dbReference type="GO" id="GO:0043130">
    <property type="term" value="F:ubiquitin binding"/>
    <property type="evidence" value="ECO:0007669"/>
    <property type="project" value="UniProtKB-UniRule"/>
</dbReference>
<keyword evidence="1" id="KW-0963">Cytoplasm</keyword>
<sequence length="170" mass="19021">MVALSKRISESVRNKKGAISEDETVQFKSYLLSLGVDDPVTKEGSKSMYFYDLAREISKVMLKPIEEAGGVIPLSEAYCRLNRARGLEVEENECLSADGLSRLLGIPLVLATERLLCAEEAGLLCRDDSIEVLLDLQKQPHPINKMLCRRGKTLSFRLKGVAFRTEIKEF</sequence>
<evidence type="ECO:0000313" key="2">
    <source>
        <dbReference type="Proteomes" id="UP000887565"/>
    </source>
</evidence>
<comment type="subunit">
    <text evidence="1">Component of the endosomal sorting complex required for transport II (ESCRT-II).</text>
</comment>
<reference evidence="3" key="1">
    <citation type="submission" date="2022-11" db="UniProtKB">
        <authorList>
            <consortium name="WormBaseParasite"/>
        </authorList>
    </citation>
    <scope>IDENTIFICATION</scope>
</reference>
<dbReference type="Proteomes" id="UP000887565">
    <property type="component" value="Unplaced"/>
</dbReference>
<keyword evidence="1" id="KW-0967">Endosome</keyword>
<dbReference type="Gene3D" id="6.10.140.260">
    <property type="match status" value="1"/>
</dbReference>
<keyword evidence="1" id="KW-0813">Transport</keyword>
<keyword evidence="1" id="KW-0653">Protein transport</keyword>
<comment type="similarity">
    <text evidence="1">Belongs to the VPS36 family.</text>
</comment>
<keyword evidence="2" id="KW-1185">Reference proteome</keyword>
<dbReference type="InterPro" id="IPR040608">
    <property type="entry name" value="Snf8/Vps36"/>
</dbReference>
<dbReference type="GO" id="GO:0032266">
    <property type="term" value="F:phosphatidylinositol-3-phosphate binding"/>
    <property type="evidence" value="ECO:0007669"/>
    <property type="project" value="UniProtKB-UniRule"/>
</dbReference>
<dbReference type="GO" id="GO:0043328">
    <property type="term" value="P:protein transport to vacuole involved in ubiquitin-dependent protein catabolic process via the multivesicular body sorting pathway"/>
    <property type="evidence" value="ECO:0007669"/>
    <property type="project" value="UniProtKB-UniRule"/>
</dbReference>
<evidence type="ECO:0000256" key="1">
    <source>
        <dbReference type="RuleBase" id="RU367095"/>
    </source>
</evidence>
<name>A0A915IFV8_ROMCU</name>
<dbReference type="WBParaSite" id="nRc.2.0.1.t12116-RA">
    <property type="protein sequence ID" value="nRc.2.0.1.t12116-RA"/>
    <property type="gene ID" value="nRc.2.0.1.g12116"/>
</dbReference>
<dbReference type="PANTHER" id="PTHR13128">
    <property type="entry name" value="VACUOLAR PROTEIN-SORTING-ASSOCIATED PROTEIN 36"/>
    <property type="match status" value="1"/>
</dbReference>
<accession>A0A915IFV8</accession>
<protein>
    <recommendedName>
        <fullName evidence="1">Vacuolar protein-sorting-associated protein 36</fullName>
    </recommendedName>
    <alternativeName>
        <fullName evidence="1">ESCRT-II complex subunit VPS36</fullName>
    </alternativeName>
</protein>
<dbReference type="GO" id="GO:0031902">
    <property type="term" value="C:late endosome membrane"/>
    <property type="evidence" value="ECO:0007669"/>
    <property type="project" value="UniProtKB-UniRule"/>
</dbReference>
<proteinExistence type="inferred from homology"/>
<dbReference type="SUPFAM" id="SSF46785">
    <property type="entry name" value="Winged helix' DNA-binding domain"/>
    <property type="match status" value="1"/>
</dbReference>
<dbReference type="AlphaFoldDB" id="A0A915IFV8"/>
<organism evidence="2 3">
    <name type="scientific">Romanomermis culicivorax</name>
    <name type="common">Nematode worm</name>
    <dbReference type="NCBI Taxonomy" id="13658"/>
    <lineage>
        <taxon>Eukaryota</taxon>
        <taxon>Metazoa</taxon>
        <taxon>Ecdysozoa</taxon>
        <taxon>Nematoda</taxon>
        <taxon>Enoplea</taxon>
        <taxon>Dorylaimia</taxon>
        <taxon>Mermithida</taxon>
        <taxon>Mermithoidea</taxon>
        <taxon>Mermithidae</taxon>
        <taxon>Romanomermis</taxon>
    </lineage>
</organism>
<dbReference type="Gene3D" id="1.10.10.10">
    <property type="entry name" value="Winged helix-like DNA-binding domain superfamily/Winged helix DNA-binding domain"/>
    <property type="match status" value="1"/>
</dbReference>
<dbReference type="Pfam" id="PF04157">
    <property type="entry name" value="EAP30"/>
    <property type="match status" value="1"/>
</dbReference>
<dbReference type="InterPro" id="IPR036388">
    <property type="entry name" value="WH-like_DNA-bd_sf"/>
</dbReference>
<dbReference type="PANTHER" id="PTHR13128:SF12">
    <property type="entry name" value="VACUOLAR PROTEIN-SORTING-ASSOCIATED PROTEIN 36"/>
    <property type="match status" value="1"/>
</dbReference>
<evidence type="ECO:0000313" key="3">
    <source>
        <dbReference type="WBParaSite" id="nRc.2.0.1.t12116-RA"/>
    </source>
</evidence>